<dbReference type="PIRSF" id="PIRSF000513">
    <property type="entry name" value="Thz_kinase"/>
    <property type="match status" value="1"/>
</dbReference>
<comment type="function">
    <text evidence="11">Catalyzes the phosphorylation of the hydroxyl group of 4-methyl-5-beta-hydroxyethylthiazole (THZ).</text>
</comment>
<evidence type="ECO:0000256" key="1">
    <source>
        <dbReference type="ARBA" id="ARBA00001771"/>
    </source>
</evidence>
<feature type="binding site" evidence="11">
    <location>
        <position position="41"/>
    </location>
    <ligand>
        <name>substrate</name>
    </ligand>
</feature>
<comment type="similarity">
    <text evidence="11">Belongs to the Thz kinase family.</text>
</comment>
<proteinExistence type="inferred from homology"/>
<dbReference type="RefSeq" id="WP_092756527.1">
    <property type="nucleotide sequence ID" value="NZ_FOCG01000005.1"/>
</dbReference>
<keyword evidence="9 11" id="KW-0460">Magnesium</keyword>
<feature type="binding site" evidence="11">
    <location>
        <position position="117"/>
    </location>
    <ligand>
        <name>ATP</name>
        <dbReference type="ChEBI" id="CHEBI:30616"/>
    </ligand>
</feature>
<feature type="binding site" evidence="11">
    <location>
        <position position="197"/>
    </location>
    <ligand>
        <name>substrate</name>
    </ligand>
</feature>
<evidence type="ECO:0000256" key="3">
    <source>
        <dbReference type="ARBA" id="ARBA00004868"/>
    </source>
</evidence>
<dbReference type="EMBL" id="FOCG01000005">
    <property type="protein sequence ID" value="SEN15802.1"/>
    <property type="molecule type" value="Genomic_DNA"/>
</dbReference>
<dbReference type="STRING" id="474960.SAMN05216180_2935"/>
<keyword evidence="13" id="KW-1185">Reference proteome</keyword>
<dbReference type="OrthoDB" id="9778146at2"/>
<dbReference type="Proteomes" id="UP000199158">
    <property type="component" value="Unassembled WGS sequence"/>
</dbReference>
<dbReference type="Gene3D" id="3.40.1190.20">
    <property type="match status" value="1"/>
</dbReference>
<accession>A0A1H8E8M3</accession>
<dbReference type="AlphaFoldDB" id="A0A1H8E8M3"/>
<dbReference type="GO" id="GO:0009228">
    <property type="term" value="P:thiamine biosynthetic process"/>
    <property type="evidence" value="ECO:0007669"/>
    <property type="project" value="UniProtKB-KW"/>
</dbReference>
<comment type="cofactor">
    <cofactor evidence="2 11">
        <name>Mg(2+)</name>
        <dbReference type="ChEBI" id="CHEBI:18420"/>
    </cofactor>
</comment>
<evidence type="ECO:0000313" key="13">
    <source>
        <dbReference type="Proteomes" id="UP000199158"/>
    </source>
</evidence>
<evidence type="ECO:0000256" key="7">
    <source>
        <dbReference type="ARBA" id="ARBA00022777"/>
    </source>
</evidence>
<dbReference type="InterPro" id="IPR029056">
    <property type="entry name" value="Ribokinase-like"/>
</dbReference>
<evidence type="ECO:0000256" key="6">
    <source>
        <dbReference type="ARBA" id="ARBA00022741"/>
    </source>
</evidence>
<evidence type="ECO:0000313" key="12">
    <source>
        <dbReference type="EMBL" id="SEN15802.1"/>
    </source>
</evidence>
<dbReference type="SUPFAM" id="SSF53613">
    <property type="entry name" value="Ribokinase-like"/>
    <property type="match status" value="1"/>
</dbReference>
<dbReference type="InterPro" id="IPR000417">
    <property type="entry name" value="Hyethyz_kinase"/>
</dbReference>
<feature type="binding site" evidence="11">
    <location>
        <position position="170"/>
    </location>
    <ligand>
        <name>ATP</name>
        <dbReference type="ChEBI" id="CHEBI:30616"/>
    </ligand>
</feature>
<keyword evidence="5 11" id="KW-0479">Metal-binding</keyword>
<dbReference type="CDD" id="cd01170">
    <property type="entry name" value="THZ_kinase"/>
    <property type="match status" value="1"/>
</dbReference>
<gene>
    <name evidence="11" type="primary">thiM</name>
    <name evidence="12" type="ORF">SAMN05216180_2935</name>
</gene>
<comment type="catalytic activity">
    <reaction evidence="1 11">
        <text>5-(2-hydroxyethyl)-4-methylthiazole + ATP = 4-methyl-5-(2-phosphooxyethyl)-thiazole + ADP + H(+)</text>
        <dbReference type="Rhea" id="RHEA:24212"/>
        <dbReference type="ChEBI" id="CHEBI:15378"/>
        <dbReference type="ChEBI" id="CHEBI:17957"/>
        <dbReference type="ChEBI" id="CHEBI:30616"/>
        <dbReference type="ChEBI" id="CHEBI:58296"/>
        <dbReference type="ChEBI" id="CHEBI:456216"/>
        <dbReference type="EC" id="2.7.1.50"/>
    </reaction>
</comment>
<keyword evidence="6 11" id="KW-0547">Nucleotide-binding</keyword>
<dbReference type="NCBIfam" id="TIGR00694">
    <property type="entry name" value="thiM"/>
    <property type="match status" value="1"/>
</dbReference>
<dbReference type="GO" id="GO:0000287">
    <property type="term" value="F:magnesium ion binding"/>
    <property type="evidence" value="ECO:0007669"/>
    <property type="project" value="UniProtKB-UniRule"/>
</dbReference>
<evidence type="ECO:0000256" key="5">
    <source>
        <dbReference type="ARBA" id="ARBA00022723"/>
    </source>
</evidence>
<keyword evidence="10 11" id="KW-0784">Thiamine biosynthesis</keyword>
<keyword evidence="4 11" id="KW-0808">Transferase</keyword>
<organism evidence="12 13">
    <name type="scientific">Hydrogenoanaerobacterium saccharovorans</name>
    <dbReference type="NCBI Taxonomy" id="474960"/>
    <lineage>
        <taxon>Bacteria</taxon>
        <taxon>Bacillati</taxon>
        <taxon>Bacillota</taxon>
        <taxon>Clostridia</taxon>
        <taxon>Eubacteriales</taxon>
        <taxon>Oscillospiraceae</taxon>
        <taxon>Hydrogenoanaerobacterium</taxon>
    </lineage>
</organism>
<protein>
    <recommendedName>
        <fullName evidence="11">Hydroxyethylthiazole kinase</fullName>
        <ecNumber evidence="11">2.7.1.50</ecNumber>
    </recommendedName>
    <alternativeName>
        <fullName evidence="11">4-methyl-5-beta-hydroxyethylthiazole kinase</fullName>
        <shortName evidence="11">TH kinase</shortName>
        <shortName evidence="11">Thz kinase</shortName>
    </alternativeName>
</protein>
<dbReference type="PRINTS" id="PR01099">
    <property type="entry name" value="HYETHTZKNASE"/>
</dbReference>
<comment type="pathway">
    <text evidence="3 11">Cofactor biosynthesis; thiamine diphosphate biosynthesis; 4-methyl-5-(2-phosphoethyl)-thiazole from 5-(2-hydroxyethyl)-4-methylthiazole: step 1/1.</text>
</comment>
<dbReference type="EC" id="2.7.1.50" evidence="11"/>
<dbReference type="UniPathway" id="UPA00060">
    <property type="reaction ID" value="UER00139"/>
</dbReference>
<dbReference type="Pfam" id="PF02110">
    <property type="entry name" value="HK"/>
    <property type="match status" value="1"/>
</dbReference>
<dbReference type="GO" id="GO:0009229">
    <property type="term" value="P:thiamine diphosphate biosynthetic process"/>
    <property type="evidence" value="ECO:0007669"/>
    <property type="project" value="UniProtKB-UniRule"/>
</dbReference>
<name>A0A1H8E8M3_9FIRM</name>
<evidence type="ECO:0000256" key="10">
    <source>
        <dbReference type="ARBA" id="ARBA00022977"/>
    </source>
</evidence>
<evidence type="ECO:0000256" key="4">
    <source>
        <dbReference type="ARBA" id="ARBA00022679"/>
    </source>
</evidence>
<reference evidence="12 13" key="1">
    <citation type="submission" date="2016-10" db="EMBL/GenBank/DDBJ databases">
        <authorList>
            <person name="de Groot N.N."/>
        </authorList>
    </citation>
    <scope>NUCLEOTIDE SEQUENCE [LARGE SCALE GENOMIC DNA]</scope>
    <source>
        <strain evidence="12 13">CGMCC 1.5070</strain>
    </source>
</reference>
<evidence type="ECO:0000256" key="11">
    <source>
        <dbReference type="HAMAP-Rule" id="MF_00228"/>
    </source>
</evidence>
<sequence length="274" mass="28816">MFSTILKNVKIKTPLVHCITNYVTVNDCANILLACGGSPIMADDEDEVEEITSICNALVINIGTLNKRSIQSMMKAGIKANEMNHPVILDPVGAGASALRTSTTFQLMDKIKFSVIRGNISEIKTVAQGSGTTKGVDADISDAITDANLDEAITYAKQLSAKTGAVIAITGAIDIVADSSKAYVIRNGNAMMSKVTGTGCMLTAVIAAFCAANPAQLTEAVAAAVSAMGLCGELAYSRLLNNGGGTSTYRSYIIDEMSKMDETILERGMKIESR</sequence>
<keyword evidence="8 11" id="KW-0067">ATP-binding</keyword>
<dbReference type="NCBIfam" id="NF006830">
    <property type="entry name" value="PRK09355.1"/>
    <property type="match status" value="1"/>
</dbReference>
<keyword evidence="7 11" id="KW-0418">Kinase</keyword>
<dbReference type="GO" id="GO:0004417">
    <property type="term" value="F:hydroxyethylthiazole kinase activity"/>
    <property type="evidence" value="ECO:0007669"/>
    <property type="project" value="UniProtKB-UniRule"/>
</dbReference>
<dbReference type="HAMAP" id="MF_00228">
    <property type="entry name" value="Thz_kinase"/>
    <property type="match status" value="1"/>
</dbReference>
<evidence type="ECO:0000256" key="9">
    <source>
        <dbReference type="ARBA" id="ARBA00022842"/>
    </source>
</evidence>
<evidence type="ECO:0000256" key="8">
    <source>
        <dbReference type="ARBA" id="ARBA00022840"/>
    </source>
</evidence>
<evidence type="ECO:0000256" key="2">
    <source>
        <dbReference type="ARBA" id="ARBA00001946"/>
    </source>
</evidence>
<dbReference type="GO" id="GO:0005524">
    <property type="term" value="F:ATP binding"/>
    <property type="evidence" value="ECO:0007669"/>
    <property type="project" value="UniProtKB-UniRule"/>
</dbReference>